<organism evidence="3 4">
    <name type="scientific">Gloeothece citriformis (strain PCC 7424)</name>
    <name type="common">Cyanothece sp. (strain PCC 7424)</name>
    <dbReference type="NCBI Taxonomy" id="65393"/>
    <lineage>
        <taxon>Bacteria</taxon>
        <taxon>Bacillati</taxon>
        <taxon>Cyanobacteriota</taxon>
        <taxon>Cyanophyceae</taxon>
        <taxon>Oscillatoriophycideae</taxon>
        <taxon>Chroococcales</taxon>
        <taxon>Aphanothecaceae</taxon>
        <taxon>Gloeothece</taxon>
        <taxon>Gloeothece citriformis</taxon>
    </lineage>
</organism>
<dbReference type="InterPro" id="IPR012334">
    <property type="entry name" value="Pectin_lyas_fold"/>
</dbReference>
<name>B7KJS0_GLOC7</name>
<dbReference type="InterPro" id="IPR008638">
    <property type="entry name" value="FhaB/CdiA-like_TPS"/>
</dbReference>
<dbReference type="SMART" id="SM00912">
    <property type="entry name" value="Haemagg_act"/>
    <property type="match status" value="1"/>
</dbReference>
<feature type="compositionally biased region" description="Pro residues" evidence="1">
    <location>
        <begin position="1030"/>
        <end position="1044"/>
    </location>
</feature>
<sequence>MRITLTGLLAVGVGLMLNQPMQGQSITPANDGTGTIINRQGNQYNIEGGTLSEDGRNLFHSLEKFGLTQAEIANFLSNPQIRNILTRIVGGNPSVINGLIQVLNGNSNLYIMNPAGIIFGPNARINVPADFVVTTATRIGFDNNLWFNAFESNDYAQLMGNPSQFAFDLAKSGTITNLGNLTVTEGHHLMLLGKTVNNSGTLNAPEGNITIAAVAGTNRIKISQENNLVSLEIERPDTNVNSNLSALDLPTLLTEGKVSNSASISPLQPGTVIISGNLSVSNAANSPLQQGGQVNIIGDQISLINANINATGTRGGGIVQIGANSQGQDITTTASRIAINGNSSIDVSAIDTGEGGQVIISGNTYTNVVGQIRSRGGQEEGNGGYIKIVGVNGLDFQGTVDTSALQGDFGVLVLNSNNLTIENSQGFSSPKIRPSSLNTLSSNLILEASNKITFNDPINLQNSPSGLTVIADKTIQVNDNINTQKGSIILQANETININNSQVTTQDGSIILEPILPDLNSLLISLDNSFIETVNPTENIRLTAQEIDLNGSTEILGQNQLEIKPPTDDKNIILGGDNNNPSALNLTGSELEKINGFESVIIGNNNGLGRIEIGNDTTEVNLNNQDYNLILQGKDIKFNNSLILADDKTLTLNTQTVTSANSPPFRDIKIEGEQGQLILNTSGSVGTLDNPLDTEVSYLTISSTLGDNFIYNHSDISLGKISIADNLDLNVDGNIRDNDRVVIGGILTLRGQDIILDNNNDLNTVAVTEAENLTLNDTNELDLANLQINNDLNLTTNGDITHSGSIQVLGITNLNTNGNDIILNSSNTDLNIVNIFNSKNVFLKDINDIILNNPLTANSLTIEATGNITTNDINTSSTLISGGNVNLISDNGKITTGGINTSSPINNAGNVTLKAQGDIETAYINAQGISNTIGGDVAIITNNFIRITDFFIDSNNTLASISTVGENGGGNIIIQHGGQGITQFKIGDPTVNGTSQAITTGSSTINNESLSYTTTRGNIQLISVNELSPEPSPEPSPSPNPNPNPIININPEPNPNPNPITNINPEPNPTPNPNTNINPEPNPNPNPNTNINPEPNPNPNPITNINPDPNPNPITHINPEPNPNPNPITNINFNPNPNPITNTNSDIPVDTKIDPIFTNSIENLSTIEEIDPIRQSLFVDTNQPSLSLQSNRDIVGIVPTGFLSIFGGTATAEVGNVESNFTDAFENYLGINKASTLSLKEKQIILNNIEEKSGYKSAFVYIYFKPNSTTTAQEKQEQQEILWRYRGGKPSSQKNLASEGQGTDQLEIIVITSTGDVIQEKIEGITRDQVMSVVKKFQQTVTNPRRPTAYLQPSQQLYQWFIASIEQDLQAQNIDTLVFILDAGLRSVPMAALNDGQQFLIEKYSMGLMPSVALTDTRYVNVQNSQVLAMGASTFRDQNPLPSVPIELSLITDQLWQGRSYINESFTLNNLKKAHQSEQFRIVHLATHANFEGGTLANSYIQLWDNKLTMEQLKGLGLDRPPIDLLVLSACRTALGNRESELGFAGAAVLANVKTVLGSLWEVSDEGTLALMTSFYQQLRGVPLKAEALRKAQLSLLRGDVKMIQENSKQAELLIENQRLPLPPQLAELGAKEFTHPYYWSSFTVIGNPW</sequence>
<dbReference type="eggNOG" id="COG3210">
    <property type="taxonomic scope" value="Bacteria"/>
</dbReference>
<evidence type="ECO:0000256" key="1">
    <source>
        <dbReference type="SAM" id="MobiDB-lite"/>
    </source>
</evidence>
<dbReference type="NCBIfam" id="TIGR01901">
    <property type="entry name" value="adhes_NPXG"/>
    <property type="match status" value="1"/>
</dbReference>
<gene>
    <name evidence="3" type="ordered locus">PCC7424_1065</name>
</gene>
<accession>B7KJS0</accession>
<feature type="compositionally biased region" description="Low complexity" evidence="1">
    <location>
        <begin position="1101"/>
        <end position="1119"/>
    </location>
</feature>
<dbReference type="InterPro" id="IPR024983">
    <property type="entry name" value="CHAT_dom"/>
</dbReference>
<dbReference type="PANTHER" id="PTHR34403:SF14">
    <property type="entry name" value="OS05G0225800 PROTEIN"/>
    <property type="match status" value="1"/>
</dbReference>
<protein>
    <submittedName>
        <fullName evidence="3">Filamentous hemagglutinin family outer membrane protein</fullName>
    </submittedName>
</protein>
<dbReference type="PANTHER" id="PTHR34403">
    <property type="entry name" value="TOL-PAL SYSTEM PROTEIN TOLA"/>
    <property type="match status" value="1"/>
</dbReference>
<dbReference type="EMBL" id="CP001291">
    <property type="protein sequence ID" value="ACK69519.1"/>
    <property type="molecule type" value="Genomic_DNA"/>
</dbReference>
<proteinExistence type="predicted"/>
<dbReference type="InterPro" id="IPR011050">
    <property type="entry name" value="Pectin_lyase_fold/virulence"/>
</dbReference>
<feature type="compositionally biased region" description="Low complexity" evidence="1">
    <location>
        <begin position="1127"/>
        <end position="1144"/>
    </location>
</feature>
<dbReference type="eggNOG" id="COG4995">
    <property type="taxonomic scope" value="Bacteria"/>
</dbReference>
<dbReference type="Pfam" id="PF05860">
    <property type="entry name" value="TPS"/>
    <property type="match status" value="1"/>
</dbReference>
<evidence type="ECO:0000259" key="2">
    <source>
        <dbReference type="SMART" id="SM00912"/>
    </source>
</evidence>
<evidence type="ECO:0000313" key="4">
    <source>
        <dbReference type="Proteomes" id="UP000002384"/>
    </source>
</evidence>
<evidence type="ECO:0000313" key="3">
    <source>
        <dbReference type="EMBL" id="ACK69519.1"/>
    </source>
</evidence>
<dbReference type="Pfam" id="PF12770">
    <property type="entry name" value="CHAT"/>
    <property type="match status" value="1"/>
</dbReference>
<dbReference type="KEGG" id="cyc:PCC7424_1065"/>
<dbReference type="STRING" id="65393.PCC7424_1065"/>
<dbReference type="InterPro" id="IPR050972">
    <property type="entry name" value="SDr-like"/>
</dbReference>
<dbReference type="InterPro" id="IPR043709">
    <property type="entry name" value="DUF5649"/>
</dbReference>
<dbReference type="SUPFAM" id="SSF51126">
    <property type="entry name" value="Pectin lyase-like"/>
    <property type="match status" value="1"/>
</dbReference>
<feature type="domain" description="Filamentous haemagglutinin FhaB/tRNA nuclease CdiA-like TPS" evidence="2">
    <location>
        <begin position="28"/>
        <end position="142"/>
    </location>
</feature>
<feature type="region of interest" description="Disordered" evidence="1">
    <location>
        <begin position="1026"/>
        <end position="1144"/>
    </location>
</feature>
<reference evidence="4" key="1">
    <citation type="journal article" date="2011" name="MBio">
        <title>Novel metabolic attributes of the genus Cyanothece, comprising a group of unicellular nitrogen-fixing Cyanobacteria.</title>
        <authorList>
            <person name="Bandyopadhyay A."/>
            <person name="Elvitigala T."/>
            <person name="Welsh E."/>
            <person name="Stockel J."/>
            <person name="Liberton M."/>
            <person name="Min H."/>
            <person name="Sherman L.A."/>
            <person name="Pakrasi H.B."/>
        </authorList>
    </citation>
    <scope>NUCLEOTIDE SEQUENCE [LARGE SCALE GENOMIC DNA]</scope>
    <source>
        <strain evidence="4">PCC 7424</strain>
    </source>
</reference>
<keyword evidence="4" id="KW-1185">Reference proteome</keyword>
<dbReference type="Pfam" id="PF18886">
    <property type="entry name" value="DUF5649"/>
    <property type="match status" value="2"/>
</dbReference>
<dbReference type="Gene3D" id="2.160.20.10">
    <property type="entry name" value="Single-stranded right-handed beta-helix, Pectin lyase-like"/>
    <property type="match status" value="1"/>
</dbReference>
<dbReference type="Proteomes" id="UP000002384">
    <property type="component" value="Chromosome"/>
</dbReference>
<dbReference type="HOGENOM" id="CLU_001178_0_0_3"/>